<organism evidence="2 3">
    <name type="scientific">Streptomyces puniciscabiei</name>
    <dbReference type="NCBI Taxonomy" id="164348"/>
    <lineage>
        <taxon>Bacteria</taxon>
        <taxon>Bacillati</taxon>
        <taxon>Actinomycetota</taxon>
        <taxon>Actinomycetes</taxon>
        <taxon>Kitasatosporales</taxon>
        <taxon>Streptomycetaceae</taxon>
        <taxon>Streptomyces</taxon>
    </lineage>
</organism>
<evidence type="ECO:0000313" key="3">
    <source>
        <dbReference type="Proteomes" id="UP000318103"/>
    </source>
</evidence>
<accession>A0A542U9A6</accession>
<name>A0A542U9A6_9ACTN</name>
<keyword evidence="1" id="KW-1133">Transmembrane helix</keyword>
<gene>
    <name evidence="2" type="ORF">FB563_0536</name>
</gene>
<keyword evidence="1" id="KW-0812">Transmembrane</keyword>
<keyword evidence="1" id="KW-0472">Membrane</keyword>
<feature type="transmembrane region" description="Helical" evidence="1">
    <location>
        <begin position="147"/>
        <end position="169"/>
    </location>
</feature>
<feature type="transmembrane region" description="Helical" evidence="1">
    <location>
        <begin position="99"/>
        <end position="127"/>
    </location>
</feature>
<protein>
    <submittedName>
        <fullName evidence="2">Uncharacterized protein</fullName>
    </submittedName>
</protein>
<evidence type="ECO:0000313" key="2">
    <source>
        <dbReference type="EMBL" id="TQK95618.1"/>
    </source>
</evidence>
<sequence>MLFSALGIGGAVGLADGLKYSPRLSGTPGLLATRICDTTGTGKRRHADCYGVFRADDHRLVDGFASVGGSCEAGTVLPVQRDAGGHCHPVGVAPTAGRPAGICAGAVALTAGLTALCGAFSTVMLRLGGRIGAVLWSPGVARMLGRLLKACGIAFALFRVAGVIGWPALP</sequence>
<keyword evidence="3" id="KW-1185">Reference proteome</keyword>
<dbReference type="EMBL" id="VFNX01000001">
    <property type="protein sequence ID" value="TQK95618.1"/>
    <property type="molecule type" value="Genomic_DNA"/>
</dbReference>
<comment type="caution">
    <text evidence="2">The sequence shown here is derived from an EMBL/GenBank/DDBJ whole genome shotgun (WGS) entry which is preliminary data.</text>
</comment>
<reference evidence="2 3" key="1">
    <citation type="submission" date="2019-06" db="EMBL/GenBank/DDBJ databases">
        <title>Sequencing the genomes of 1000 actinobacteria strains.</title>
        <authorList>
            <person name="Klenk H.-P."/>
        </authorList>
    </citation>
    <scope>NUCLEOTIDE SEQUENCE [LARGE SCALE GENOMIC DNA]</scope>
    <source>
        <strain evidence="2 3">DSM 41929</strain>
    </source>
</reference>
<proteinExistence type="predicted"/>
<dbReference type="Proteomes" id="UP000318103">
    <property type="component" value="Unassembled WGS sequence"/>
</dbReference>
<evidence type="ECO:0000256" key="1">
    <source>
        <dbReference type="SAM" id="Phobius"/>
    </source>
</evidence>
<dbReference type="RefSeq" id="WP_055709025.1">
    <property type="nucleotide sequence ID" value="NZ_JBPJFI010000001.1"/>
</dbReference>
<dbReference type="AlphaFoldDB" id="A0A542U9A6"/>